<dbReference type="Proteomes" id="UP000499080">
    <property type="component" value="Unassembled WGS sequence"/>
</dbReference>
<proteinExistence type="predicted"/>
<organism evidence="2 3">
    <name type="scientific">Araneus ventricosus</name>
    <name type="common">Orbweaver spider</name>
    <name type="synonym">Epeira ventricosa</name>
    <dbReference type="NCBI Taxonomy" id="182803"/>
    <lineage>
        <taxon>Eukaryota</taxon>
        <taxon>Metazoa</taxon>
        <taxon>Ecdysozoa</taxon>
        <taxon>Arthropoda</taxon>
        <taxon>Chelicerata</taxon>
        <taxon>Arachnida</taxon>
        <taxon>Araneae</taxon>
        <taxon>Araneomorphae</taxon>
        <taxon>Entelegynae</taxon>
        <taxon>Araneoidea</taxon>
        <taxon>Araneidae</taxon>
        <taxon>Araneus</taxon>
    </lineage>
</organism>
<feature type="region of interest" description="Disordered" evidence="1">
    <location>
        <begin position="17"/>
        <end position="94"/>
    </location>
</feature>
<evidence type="ECO:0000313" key="3">
    <source>
        <dbReference type="Proteomes" id="UP000499080"/>
    </source>
</evidence>
<name>A0A4Y2CUE8_ARAVE</name>
<evidence type="ECO:0000256" key="1">
    <source>
        <dbReference type="SAM" id="MobiDB-lite"/>
    </source>
</evidence>
<protein>
    <submittedName>
        <fullName evidence="2">Uncharacterized protein</fullName>
    </submittedName>
</protein>
<sequence>MTSLQVGQMFMRNTKQVLQKSIQSPKNVKDPTRHSQRQQKCLSHPSYMFSCGPVSSKKVLNEDSSGKEDKKISENSVASSESRAQNEAESTSPE</sequence>
<dbReference type="AlphaFoldDB" id="A0A4Y2CUE8"/>
<gene>
    <name evidence="2" type="ORF">AVEN_71448_1</name>
</gene>
<dbReference type="EMBL" id="BGPR01000250">
    <property type="protein sequence ID" value="GBM08003.1"/>
    <property type="molecule type" value="Genomic_DNA"/>
</dbReference>
<keyword evidence="3" id="KW-1185">Reference proteome</keyword>
<reference evidence="2 3" key="1">
    <citation type="journal article" date="2019" name="Sci. Rep.">
        <title>Orb-weaving spider Araneus ventricosus genome elucidates the spidroin gene catalogue.</title>
        <authorList>
            <person name="Kono N."/>
            <person name="Nakamura H."/>
            <person name="Ohtoshi R."/>
            <person name="Moran D.A.P."/>
            <person name="Shinohara A."/>
            <person name="Yoshida Y."/>
            <person name="Fujiwara M."/>
            <person name="Mori M."/>
            <person name="Tomita M."/>
            <person name="Arakawa K."/>
        </authorList>
    </citation>
    <scope>NUCLEOTIDE SEQUENCE [LARGE SCALE GENOMIC DNA]</scope>
</reference>
<accession>A0A4Y2CUE8</accession>
<feature type="compositionally biased region" description="Polar residues" evidence="1">
    <location>
        <begin position="74"/>
        <end position="94"/>
    </location>
</feature>
<evidence type="ECO:0000313" key="2">
    <source>
        <dbReference type="EMBL" id="GBM08003.1"/>
    </source>
</evidence>
<feature type="compositionally biased region" description="Basic and acidic residues" evidence="1">
    <location>
        <begin position="59"/>
        <end position="73"/>
    </location>
</feature>
<feature type="compositionally biased region" description="Polar residues" evidence="1">
    <location>
        <begin position="17"/>
        <end position="26"/>
    </location>
</feature>
<comment type="caution">
    <text evidence="2">The sequence shown here is derived from an EMBL/GenBank/DDBJ whole genome shotgun (WGS) entry which is preliminary data.</text>
</comment>